<proteinExistence type="predicted"/>
<reference evidence="2" key="2">
    <citation type="submission" date="2016-06" db="EMBL/GenBank/DDBJ databases">
        <title>The genome of a short-lived fish provides insights into sex chromosome evolution and the genetic control of aging.</title>
        <authorList>
            <person name="Reichwald K."/>
            <person name="Felder M."/>
            <person name="Petzold A."/>
            <person name="Koch P."/>
            <person name="Groth M."/>
            <person name="Platzer M."/>
        </authorList>
    </citation>
    <scope>NUCLEOTIDE SEQUENCE</scope>
    <source>
        <tissue evidence="2">Brain</tissue>
    </source>
</reference>
<dbReference type="InterPro" id="IPR008906">
    <property type="entry name" value="HATC_C_dom"/>
</dbReference>
<dbReference type="GO" id="GO:0046983">
    <property type="term" value="F:protein dimerization activity"/>
    <property type="evidence" value="ECO:0007669"/>
    <property type="project" value="InterPro"/>
</dbReference>
<dbReference type="PANTHER" id="PTHR45913:SF19">
    <property type="entry name" value="LOW QUALITY PROTEIN: ZINC FINGER BED DOMAIN-CONTAINING PROTEIN 5-LIKE"/>
    <property type="match status" value="1"/>
</dbReference>
<dbReference type="Pfam" id="PF05699">
    <property type="entry name" value="Dimer_Tnp_hAT"/>
    <property type="match status" value="1"/>
</dbReference>
<dbReference type="SUPFAM" id="SSF53098">
    <property type="entry name" value="Ribonuclease H-like"/>
    <property type="match status" value="1"/>
</dbReference>
<feature type="domain" description="HAT C-terminal dimerisation" evidence="1">
    <location>
        <begin position="458"/>
        <end position="521"/>
    </location>
</feature>
<dbReference type="PANTHER" id="PTHR45913">
    <property type="entry name" value="EPM2A-INTERACTING PROTEIN 1"/>
    <property type="match status" value="1"/>
</dbReference>
<evidence type="ECO:0000259" key="1">
    <source>
        <dbReference type="Pfam" id="PF05699"/>
    </source>
</evidence>
<gene>
    <name evidence="2" type="primary">C5ORF54</name>
</gene>
<dbReference type="InterPro" id="IPR012337">
    <property type="entry name" value="RNaseH-like_sf"/>
</dbReference>
<protein>
    <submittedName>
        <fullName evidence="2">Chromosome 5 open reading frame 54</fullName>
    </submittedName>
</protein>
<dbReference type="AlphaFoldDB" id="A0A1A8B6X3"/>
<reference evidence="2" key="1">
    <citation type="submission" date="2016-05" db="EMBL/GenBank/DDBJ databases">
        <authorList>
            <person name="Lavstsen T."/>
            <person name="Jespersen J.S."/>
        </authorList>
    </citation>
    <scope>NUCLEOTIDE SEQUENCE</scope>
    <source>
        <tissue evidence="2">Brain</tissue>
    </source>
</reference>
<accession>A0A1A8B6X3</accession>
<dbReference type="EMBL" id="HADY01023760">
    <property type="protein sequence ID" value="SBP62245.1"/>
    <property type="molecule type" value="Transcribed_RNA"/>
</dbReference>
<organism evidence="2">
    <name type="scientific">Nothobranchius furzeri</name>
    <name type="common">Turquoise killifish</name>
    <dbReference type="NCBI Taxonomy" id="105023"/>
    <lineage>
        <taxon>Eukaryota</taxon>
        <taxon>Metazoa</taxon>
        <taxon>Chordata</taxon>
        <taxon>Craniata</taxon>
        <taxon>Vertebrata</taxon>
        <taxon>Euteleostomi</taxon>
        <taxon>Actinopterygii</taxon>
        <taxon>Neopterygii</taxon>
        <taxon>Teleostei</taxon>
        <taxon>Neoteleostei</taxon>
        <taxon>Acanthomorphata</taxon>
        <taxon>Ovalentaria</taxon>
        <taxon>Atherinomorphae</taxon>
        <taxon>Cyprinodontiformes</taxon>
        <taxon>Nothobranchiidae</taxon>
        <taxon>Nothobranchius</taxon>
    </lineage>
</organism>
<name>A0A1A8B6X3_NOTFU</name>
<sequence>MSGKKRKWSDKYVKHGFTCITERDGSQRPICMICNAKLSNSSLAPAKLKEHFLKLHGDGEHKNTTLAEFKVKRARFDEKATLSALGFVPINKPILTASYEVAYLIAKQGKPHTIGETLVKPAALKKANLILGTAAEGKLSQIPLSNDTISDRLECMSKDILAQVVADLISSPAKFCLQLDKTTDVSNLSQLAVLVRYVKDDMIKEEFLFFCTDGAPVMLGRKSGFGALVKADAPHIIVTHCILHRHALATKTLPPKMAEVLKIVVECVNYVRNSALRHRIFSELCKEMGSEFEVLLDHSNVRWLSRGQVLNRDFAMCVELAQLLQEHQHCHADCFKDSEFILILAYMADIFAALNHLNQQMQGGGVNIMEAEENLKAFQKKLPLWKRRAENNNFANFPLLDDYGLMKSLDGYFPTRASYPAWVRQPFTFAIETADANDEHLDEIIELQQSQVQQQLFRTTTLSTFWCQQMEKYPVIAKKALDFFVPFVTTYLCEQSFSRMLDIKTKKRNRLCCENDTRLALSKVKPRISELVSQRQQQKSH</sequence>
<evidence type="ECO:0000313" key="2">
    <source>
        <dbReference type="EMBL" id="SBP62245.1"/>
    </source>
</evidence>